<gene>
    <name evidence="1" type="ORF">EHQ64_11200</name>
</gene>
<proteinExistence type="predicted"/>
<dbReference type="EMBL" id="RQGF01000027">
    <property type="protein sequence ID" value="TGL61175.1"/>
    <property type="molecule type" value="Genomic_DNA"/>
</dbReference>
<dbReference type="RefSeq" id="WP_135649579.1">
    <property type="nucleotide sequence ID" value="NZ_RQGF01000027.1"/>
</dbReference>
<evidence type="ECO:0000313" key="1">
    <source>
        <dbReference type="EMBL" id="TGL61175.1"/>
    </source>
</evidence>
<name>A0A4V3JRV1_9LEPT</name>
<organism evidence="1 2">
    <name type="scientific">Leptospira sarikeiensis</name>
    <dbReference type="NCBI Taxonomy" id="2484943"/>
    <lineage>
        <taxon>Bacteria</taxon>
        <taxon>Pseudomonadati</taxon>
        <taxon>Spirochaetota</taxon>
        <taxon>Spirochaetia</taxon>
        <taxon>Leptospirales</taxon>
        <taxon>Leptospiraceae</taxon>
        <taxon>Leptospira</taxon>
    </lineage>
</organism>
<comment type="caution">
    <text evidence="1">The sequence shown here is derived from an EMBL/GenBank/DDBJ whole genome shotgun (WGS) entry which is preliminary data.</text>
</comment>
<dbReference type="Proteomes" id="UP000297762">
    <property type="component" value="Unassembled WGS sequence"/>
</dbReference>
<reference evidence="1" key="1">
    <citation type="journal article" date="2019" name="PLoS Negl. Trop. Dis.">
        <title>Revisiting the worldwide diversity of Leptospira species in the environment.</title>
        <authorList>
            <person name="Vincent A.T."/>
            <person name="Schiettekatte O."/>
            <person name="Bourhy P."/>
            <person name="Veyrier F.J."/>
            <person name="Picardeau M."/>
        </authorList>
    </citation>
    <scope>NUCLEOTIDE SEQUENCE [LARGE SCALE GENOMIC DNA]</scope>
    <source>
        <strain evidence="1">201702455</strain>
    </source>
</reference>
<keyword evidence="2" id="KW-1185">Reference proteome</keyword>
<dbReference type="AlphaFoldDB" id="A0A4V3JRV1"/>
<protein>
    <submittedName>
        <fullName evidence="1">Uncharacterized protein</fullName>
    </submittedName>
</protein>
<evidence type="ECO:0000313" key="2">
    <source>
        <dbReference type="Proteomes" id="UP000297762"/>
    </source>
</evidence>
<accession>A0A4V3JRV1</accession>
<sequence length="152" mass="18451">MKSLRQYKFKNYWRSLYAYRYCTPYDYTDQPDRYSFKKSVKDLESWIGKKIKINHRENFINGLFHNLTPWSSYHFLWFVERLNELQRENLKVFNILVEKLRSNDFSWEANEILAEIAFLQKIINVTDIEVDAKIENGLNPDILIKSKPNYPE</sequence>